<reference evidence="2 3" key="1">
    <citation type="submission" date="2019-10" db="EMBL/GenBank/DDBJ databases">
        <title>Complete genome sequencing of drug resistant plasmids in Kluyvera intermedia.</title>
        <authorList>
            <person name="Ke C."/>
            <person name="Jian S."/>
        </authorList>
    </citation>
    <scope>NUCLEOTIDE SEQUENCE [LARGE SCALE GENOMIC DNA]</scope>
    <source>
        <strain evidence="2 3">N2-1</strain>
    </source>
</reference>
<dbReference type="EMBL" id="CP045845">
    <property type="protein sequence ID" value="QGH29431.1"/>
    <property type="molecule type" value="Genomic_DNA"/>
</dbReference>
<sequence>MMPANKLTIVVAIALCVSPFIAPDAFALSAKYREQLDKSGCTQVTDSNGTCDIHKTKAQNEALLSKNPVIHERKKISQFLHDSVIGKSTDDAYEALNQYGFNNPEPLTWIKGNNKVILDLNSTGIVIAATLY</sequence>
<evidence type="ECO:0000313" key="2">
    <source>
        <dbReference type="EMBL" id="QGH29431.1"/>
    </source>
</evidence>
<keyword evidence="1" id="KW-0732">Signal</keyword>
<protein>
    <submittedName>
        <fullName evidence="2">Uncharacterized protein</fullName>
    </submittedName>
</protein>
<organism evidence="2 3">
    <name type="scientific">Kluyvera intermedia</name>
    <name type="common">Enterobacter intermedius</name>
    <dbReference type="NCBI Taxonomy" id="61648"/>
    <lineage>
        <taxon>Bacteria</taxon>
        <taxon>Pseudomonadati</taxon>
        <taxon>Pseudomonadota</taxon>
        <taxon>Gammaproteobacteria</taxon>
        <taxon>Enterobacterales</taxon>
        <taxon>Enterobacteriaceae</taxon>
        <taxon>Kluyvera</taxon>
    </lineage>
</organism>
<dbReference type="Proteomes" id="UP000344450">
    <property type="component" value="Chromosome"/>
</dbReference>
<name>A0ABX6DLL7_KLUIN</name>
<feature type="signal peptide" evidence="1">
    <location>
        <begin position="1"/>
        <end position="22"/>
    </location>
</feature>
<feature type="chain" id="PRO_5045068641" evidence="1">
    <location>
        <begin position="23"/>
        <end position="132"/>
    </location>
</feature>
<keyword evidence="3" id="KW-1185">Reference proteome</keyword>
<proteinExistence type="predicted"/>
<accession>A0ABX6DLL7</accession>
<gene>
    <name evidence="2" type="ORF">GHC21_07000</name>
</gene>
<evidence type="ECO:0000256" key="1">
    <source>
        <dbReference type="SAM" id="SignalP"/>
    </source>
</evidence>
<evidence type="ECO:0000313" key="3">
    <source>
        <dbReference type="Proteomes" id="UP000344450"/>
    </source>
</evidence>